<name>A0ABQ6GNK7_9BACL</name>
<dbReference type="InterPro" id="IPR049046">
    <property type="entry name" value="Beta-AFase-like_GH127_middle"/>
</dbReference>
<evidence type="ECO:0008006" key="6">
    <source>
        <dbReference type="Google" id="ProtNLM"/>
    </source>
</evidence>
<sequence>MRNSQVEISQIQHSPLQPLSYRSVQINDAFWSPRVQIVLNQTIPYQYEQCEETGRLEAFKLNWKPGMDKQPHFFWDSDVAKWLEAASYSLGLQADPELDQLVDNVIDLIVSAQQPDGYLNTYFTVVEPEKRWLDLRDGHELYCAGHLIEAAVAHYEATGKRKLLDAMIRYVDHIDSLFGDEPGKKRGYCGHEEIELALVKLYRLTGEERFLRLSTFFINERGQTPNYYDLEAAERGTPNLFDEHNGRVGIHDVKIHTQSHLPVREQTEAVGHAVRAMYLYAGMADLAAENGDASLTEACQRLWHNVTAKRMYVTGGVGTSSHNEGFTRDYDLPNESAYCETCAAIGLMLWGHRMLALDCNARYSDTIERALYNGIISGMSLDGKAFFYDNPLASNGDKHRKEWFGCSCCPPNIARLLTSLGSYIYSSDNRTAAVHLYVQSEGSFTLQSGEVSLRQETNYPWDSAVKLTVGTASDISFALKLRIPGWCPQARIFVNGTEWPAEEWQLVNGYAVIDRVWSDSDVIHLDLAMPIRRAYSHPNVHANAGRVALTRGPLVYCIEQTDHEADVAVIGLPGDAKLQSRHDASLLGGVTVLEGSAVAMEQGDWQDDLYRSEPPAWRNEPFTAIPYYAWDNREDGSMRVWILEA</sequence>
<dbReference type="Pfam" id="PF20737">
    <property type="entry name" value="Glyco_hydro127C"/>
    <property type="match status" value="1"/>
</dbReference>
<dbReference type="PANTHER" id="PTHR43465:SF2">
    <property type="entry name" value="DUF1680 DOMAIN PROTEIN (AFU_ORTHOLOGUE AFUA_1G08910)"/>
    <property type="match status" value="1"/>
</dbReference>
<dbReference type="PANTHER" id="PTHR43465">
    <property type="entry name" value="DUF1680 DOMAIN PROTEIN (AFU_ORTHOLOGUE AFUA_1G08910)"/>
    <property type="match status" value="1"/>
</dbReference>
<dbReference type="InterPro" id="IPR049174">
    <property type="entry name" value="Beta-AFase-like"/>
</dbReference>
<feature type="domain" description="Non-reducing end beta-L-arabinofuranosidase-like GH127 catalytic" evidence="1">
    <location>
        <begin position="23"/>
        <end position="421"/>
    </location>
</feature>
<feature type="domain" description="Non-reducing end beta-L-arabinofuranosidase-like GH127 C-terminal" evidence="3">
    <location>
        <begin position="532"/>
        <end position="642"/>
    </location>
</feature>
<reference evidence="4 5" key="1">
    <citation type="submission" date="2023-03" db="EMBL/GenBank/DDBJ databases">
        <title>Draft genome sequence of the bacteria which degrade cell wall of Tricholomamatutake.</title>
        <authorList>
            <person name="Konishi Y."/>
            <person name="Fukuta Y."/>
            <person name="Shirasaka N."/>
        </authorList>
    </citation>
    <scope>NUCLEOTIDE SEQUENCE [LARGE SCALE GENOMIC DNA]</scope>
    <source>
        <strain evidence="5">mu1</strain>
    </source>
</reference>
<evidence type="ECO:0000313" key="5">
    <source>
        <dbReference type="Proteomes" id="UP001157114"/>
    </source>
</evidence>
<organism evidence="4 5">
    <name type="scientific">Paenibacillus glycanilyticus</name>
    <dbReference type="NCBI Taxonomy" id="126569"/>
    <lineage>
        <taxon>Bacteria</taxon>
        <taxon>Bacillati</taxon>
        <taxon>Bacillota</taxon>
        <taxon>Bacilli</taxon>
        <taxon>Bacillales</taxon>
        <taxon>Paenibacillaceae</taxon>
        <taxon>Paenibacillus</taxon>
    </lineage>
</organism>
<dbReference type="Pfam" id="PF20736">
    <property type="entry name" value="Glyco_hydro127M"/>
    <property type="match status" value="1"/>
</dbReference>
<evidence type="ECO:0000313" key="4">
    <source>
        <dbReference type="EMBL" id="GLX70931.1"/>
    </source>
</evidence>
<proteinExistence type="predicted"/>
<evidence type="ECO:0000259" key="2">
    <source>
        <dbReference type="Pfam" id="PF20736"/>
    </source>
</evidence>
<gene>
    <name evidence="4" type="ORF">MU1_52790</name>
</gene>
<evidence type="ECO:0000259" key="3">
    <source>
        <dbReference type="Pfam" id="PF20737"/>
    </source>
</evidence>
<dbReference type="Proteomes" id="UP001157114">
    <property type="component" value="Unassembled WGS sequence"/>
</dbReference>
<dbReference type="SUPFAM" id="SSF48208">
    <property type="entry name" value="Six-hairpin glycosidases"/>
    <property type="match status" value="1"/>
</dbReference>
<dbReference type="InterPro" id="IPR012878">
    <property type="entry name" value="Beta-AFase-like_GH127_cat"/>
</dbReference>
<comment type="caution">
    <text evidence="4">The sequence shown here is derived from an EMBL/GenBank/DDBJ whole genome shotgun (WGS) entry which is preliminary data.</text>
</comment>
<dbReference type="EMBL" id="BSSQ01000024">
    <property type="protein sequence ID" value="GLX70931.1"/>
    <property type="molecule type" value="Genomic_DNA"/>
</dbReference>
<feature type="domain" description="Non-reducing end beta-L-arabinofuranosidase-like GH127 middle" evidence="2">
    <location>
        <begin position="433"/>
        <end position="529"/>
    </location>
</feature>
<dbReference type="Pfam" id="PF07944">
    <property type="entry name" value="Beta-AFase-like_GH127_cat"/>
    <property type="match status" value="1"/>
</dbReference>
<evidence type="ECO:0000259" key="1">
    <source>
        <dbReference type="Pfam" id="PF07944"/>
    </source>
</evidence>
<protein>
    <recommendedName>
        <fullName evidence="6">Glycoside hydrolase family 127 protein</fullName>
    </recommendedName>
</protein>
<dbReference type="InterPro" id="IPR049049">
    <property type="entry name" value="Beta-AFase-like_GH127_C"/>
</dbReference>
<dbReference type="InterPro" id="IPR008928">
    <property type="entry name" value="6-hairpin_glycosidase_sf"/>
</dbReference>
<keyword evidence="5" id="KW-1185">Reference proteome</keyword>
<accession>A0ABQ6GNK7</accession>